<feature type="region of interest" description="Disordered" evidence="1">
    <location>
        <begin position="1"/>
        <end position="107"/>
    </location>
</feature>
<feature type="compositionally biased region" description="Polar residues" evidence="1">
    <location>
        <begin position="81"/>
        <end position="98"/>
    </location>
</feature>
<evidence type="ECO:0000313" key="2">
    <source>
        <dbReference type="EMBL" id="OGE04607.1"/>
    </source>
</evidence>
<reference evidence="2 3" key="1">
    <citation type="journal article" date="2016" name="Nat. Commun.">
        <title>Thousands of microbial genomes shed light on interconnected biogeochemical processes in an aquifer system.</title>
        <authorList>
            <person name="Anantharaman K."/>
            <person name="Brown C.T."/>
            <person name="Hug L.A."/>
            <person name="Sharon I."/>
            <person name="Castelle C.J."/>
            <person name="Probst A.J."/>
            <person name="Thomas B.C."/>
            <person name="Singh A."/>
            <person name="Wilkins M.J."/>
            <person name="Karaoz U."/>
            <person name="Brodie E.L."/>
            <person name="Williams K.H."/>
            <person name="Hubbard S.S."/>
            <person name="Banfield J.F."/>
        </authorList>
    </citation>
    <scope>NUCLEOTIDE SEQUENCE [LARGE SCALE GENOMIC DNA]</scope>
</reference>
<dbReference type="AlphaFoldDB" id="A0A1F5HKD6"/>
<name>A0A1F5HKD6_9BACT</name>
<dbReference type="Proteomes" id="UP000176780">
    <property type="component" value="Unassembled WGS sequence"/>
</dbReference>
<proteinExistence type="predicted"/>
<sequence>MGSERIPQRSRVYPRDGRDTQPYRGPSADVPRVPRPRRRKLGSLSIEAPLGVPITPNNDYQRRRTKDHQILTPLTREPIRQVQQSGKGSLFGGTSSDSILRARRRFR</sequence>
<dbReference type="STRING" id="1797727.A3B51_00215"/>
<comment type="caution">
    <text evidence="2">The sequence shown here is derived from an EMBL/GenBank/DDBJ whole genome shotgun (WGS) entry which is preliminary data.</text>
</comment>
<accession>A0A1F5HKD6</accession>
<gene>
    <name evidence="2" type="ORF">A3B51_00215</name>
</gene>
<evidence type="ECO:0000256" key="1">
    <source>
        <dbReference type="SAM" id="MobiDB-lite"/>
    </source>
</evidence>
<dbReference type="EMBL" id="MFBQ01000025">
    <property type="protein sequence ID" value="OGE04607.1"/>
    <property type="molecule type" value="Genomic_DNA"/>
</dbReference>
<organism evidence="2 3">
    <name type="scientific">Candidatus Curtissbacteria bacterium RIFCSPLOWO2_01_FULL_41_18</name>
    <dbReference type="NCBI Taxonomy" id="1797727"/>
    <lineage>
        <taxon>Bacteria</taxon>
        <taxon>Candidatus Curtissiibacteriota</taxon>
    </lineage>
</organism>
<protein>
    <submittedName>
        <fullName evidence="2">Uncharacterized protein</fullName>
    </submittedName>
</protein>
<evidence type="ECO:0000313" key="3">
    <source>
        <dbReference type="Proteomes" id="UP000176780"/>
    </source>
</evidence>